<evidence type="ECO:0000259" key="3">
    <source>
        <dbReference type="Pfam" id="PF18961"/>
    </source>
</evidence>
<dbReference type="GO" id="GO:0005975">
    <property type="term" value="P:carbohydrate metabolic process"/>
    <property type="evidence" value="ECO:0007669"/>
    <property type="project" value="InterPro"/>
</dbReference>
<evidence type="ECO:0000256" key="1">
    <source>
        <dbReference type="SAM" id="SignalP"/>
    </source>
</evidence>
<dbReference type="InterPro" id="IPR043757">
    <property type="entry name" value="DUF5703_N"/>
</dbReference>
<dbReference type="GO" id="GO:0004560">
    <property type="term" value="F:alpha-L-fucosidase activity"/>
    <property type="evidence" value="ECO:0007669"/>
    <property type="project" value="TreeGrafter"/>
</dbReference>
<proteinExistence type="predicted"/>
<evidence type="ECO:0000259" key="4">
    <source>
        <dbReference type="Pfam" id="PF21307"/>
    </source>
</evidence>
<evidence type="ECO:0008006" key="8">
    <source>
        <dbReference type="Google" id="ProtNLM"/>
    </source>
</evidence>
<dbReference type="Gene3D" id="1.50.10.10">
    <property type="match status" value="2"/>
</dbReference>
<feature type="chain" id="PRO_5024355664" description="DUF5703 domain-containing protein" evidence="1">
    <location>
        <begin position="35"/>
        <end position="1619"/>
    </location>
</feature>
<dbReference type="Proteomes" id="UP000324575">
    <property type="component" value="Unassembled WGS sequence"/>
</dbReference>
<organism evidence="6 7">
    <name type="scientific">Candidatus Ordinivivax streblomastigis</name>
    <dbReference type="NCBI Taxonomy" id="2540710"/>
    <lineage>
        <taxon>Bacteria</taxon>
        <taxon>Pseudomonadati</taxon>
        <taxon>Bacteroidota</taxon>
        <taxon>Bacteroidia</taxon>
        <taxon>Bacteroidales</taxon>
        <taxon>Candidatus Ordinivivax</taxon>
    </lineage>
</organism>
<dbReference type="InterPro" id="IPR012341">
    <property type="entry name" value="6hp_glycosidase-like_sf"/>
</dbReference>
<evidence type="ECO:0000259" key="5">
    <source>
        <dbReference type="Pfam" id="PF22124"/>
    </source>
</evidence>
<sequence length="1619" mass="183689">MNSEIKNKKNANRGIFRKVLLTICVCGCTFLLSAQQIPNYNLVWNSQSNNSGESMPCGGGDIGLNVWVEKGDILFYIARSGTFDENNSMLKQGRIRINLSPNPFEGETFRQELNLNEGCVLISGKNNHVSADIRIWVDVFNPLIHVEVSGNQKLAANIFYENWRYQDRPLVKGEAIQSSYETPPEGLVTKKDEVVYEGDKILFYHRNESETIFDLTAQRQFLDSIKDQLFNPLKNLTFGGILEAKGFRPVGTSVASYNTTDYKAWQLGSEKPLKQWELTIKLLTEQTEDIATWKKALVKPIVSDKKQNLSWWKEFQDRSFIHIQSHDGADKGFELSRNYALFRYMLACNAYGDYPTKFNGGLFTYDPAFVSTNRSYTPDFRAWGGGTFTAQNQRLVYFPMLRSGDFDWMKPQFEFYRRILKTGETRSKVYWGHGGACFSEQIENFGMQNFKYDRNRSEPYHNKGVDYNGSIEYLWDCVLEFCFMILEKERYTKSDISEYIPLIESSLRFFDEHYQYLARQRGIKTFDGNGKLILYPGSACETYKMAYNSTSTIAALQTVTMRLLELPTHYLDSTKITYYKQFLNRIPEIRTREINGHTVISPAWLWERVFNAESPQLYPVFPWGIYGIGKPGLDTAINTFRYDPNVVKFRNHISWHQDAIFAARLGLVEEAKELVIKKLQDSGRKFPAFWGPGYDWTPDHNWGGSGMIALQEMLLQTNGEELLLLPAWPKDWDVHFKLHAPYNKVVECNYQNGEIKEYKVNGQDIRCSLWYTEPAANWNEALPIGNGHLGAMVFGKTGDELLQLNGNTLYSGEPATALQTVDITLQYDEIVSLLRAGKYAEATDIVQKNWLGRLHQNYQPLGDWHLTNHTEGKITDYKRKLDIANSMLHITYKQNGIAYTREIFASYPDDVLVMRLSCDKKDGLDITTSLSSVHPTARQQVSPDGLVSMSGQAPGYAERRSMEQIEGWGFQSKHPEIYNADGSRKFDKKVLYGDEINGMGTFFETRIRAIASKAKMTADEQGLHISGTDEIVLVLSSTTSFNGFDKSPSREGKDAARIADETLQKAVVQLYPQLKSKHIDDYHSLYQRVSFEMPATPEQEVLPTDKRIIRCDSIPDNGLVTLLYNYGRYLMISGSRPGGQPLNLQGIWNNEVIPPWNCGYTVNINAEMNYWPAESANLAECHEPFIGMIGEMARTGSETAQKMYHRKGWVGHHNVSIWRETSSNDGGAAASYWPMVSPWLCSHLWEHYLFGGDEAFLRNEAYPLMKSASEFYVDWLVDNGEGFLVTPVSTSPENTFLTEDGKRAAVSMGCTMDMAMIRELFSRTIEASEKLNTDAGYRQILKDKLARLLPYRIGAKGQLQEWQQDFGETEPMHRHLSHLYSLYPGNQINRDSNPELIQAIAKTLELRGDQATGWSMGWKINLWARMLDGDHANLIISKLFTPIGFGKIPHKGGGLYPNLFDACPPFQIDGNFGFTAGVTEMLLQSHAGYIQLLPALPSSWPSGKITGLRARGGFIVDIEWKDGKLYKAILTSTLGGNCRLRTSDRITANVPVQEAIGDNPNPLFAFTDAGQPQNLSGAALKDLPEKINYTIDLPTQKGKKYEIMLLTSSIFGICPQSNF</sequence>
<dbReference type="PANTHER" id="PTHR31084">
    <property type="entry name" value="ALPHA-L-FUCOSIDASE 2"/>
    <property type="match status" value="1"/>
</dbReference>
<feature type="domain" description="Glycosyl hydrolase family 95 catalytic" evidence="5">
    <location>
        <begin position="1071"/>
        <end position="1482"/>
    </location>
</feature>
<dbReference type="FunFam" id="1.50.10.10:FF:000028">
    <property type="entry name" value="Alpha-L-fucosidase 2"/>
    <property type="match status" value="1"/>
</dbReference>
<dbReference type="Gene3D" id="2.60.40.1180">
    <property type="entry name" value="Golgi alpha-mannosidase II"/>
    <property type="match status" value="1"/>
</dbReference>
<reference evidence="6 7" key="1">
    <citation type="submission" date="2019-03" db="EMBL/GenBank/DDBJ databases">
        <title>Single cell metagenomics reveals metabolic interactions within the superorganism composed of flagellate Streblomastix strix and complex community of Bacteroidetes bacteria on its surface.</title>
        <authorList>
            <person name="Treitli S.C."/>
            <person name="Kolisko M."/>
            <person name="Husnik F."/>
            <person name="Keeling P."/>
            <person name="Hampl V."/>
        </authorList>
    </citation>
    <scope>NUCLEOTIDE SEQUENCE [LARGE SCALE GENOMIC DNA]</scope>
    <source>
        <strain evidence="6">St1</strain>
    </source>
</reference>
<dbReference type="InterPro" id="IPR008928">
    <property type="entry name" value="6-hairpin_glycosidase_sf"/>
</dbReference>
<dbReference type="Pfam" id="PF18961">
    <property type="entry name" value="DUF5703_N"/>
    <property type="match status" value="1"/>
</dbReference>
<accession>A0A5M8NYA2</accession>
<feature type="domain" description="Glycosyl hydrolase family 95 N-terminal" evidence="2">
    <location>
        <begin position="769"/>
        <end position="1042"/>
    </location>
</feature>
<name>A0A5M8NYA2_9BACT</name>
<dbReference type="Pfam" id="PF14498">
    <property type="entry name" value="Glyco_hyd_65N_2"/>
    <property type="match status" value="1"/>
</dbReference>
<dbReference type="PANTHER" id="PTHR31084:SF0">
    <property type="entry name" value="ALPHA-L-FUCOSIDASE 2"/>
    <property type="match status" value="1"/>
</dbReference>
<dbReference type="Pfam" id="PF21307">
    <property type="entry name" value="Glyco_hydro_95_C"/>
    <property type="match status" value="1"/>
</dbReference>
<keyword evidence="1" id="KW-0732">Signal</keyword>
<protein>
    <recommendedName>
        <fullName evidence="8">DUF5703 domain-containing protein</fullName>
    </recommendedName>
</protein>
<dbReference type="SUPFAM" id="SSF48208">
    <property type="entry name" value="Six-hairpin glycosidases"/>
    <property type="match status" value="2"/>
</dbReference>
<evidence type="ECO:0000313" key="7">
    <source>
        <dbReference type="Proteomes" id="UP000324575"/>
    </source>
</evidence>
<feature type="signal peptide" evidence="1">
    <location>
        <begin position="1"/>
        <end position="34"/>
    </location>
</feature>
<dbReference type="Pfam" id="PF22124">
    <property type="entry name" value="Glyco_hydro_95_cat"/>
    <property type="match status" value="1"/>
</dbReference>
<gene>
    <name evidence="6" type="ORF">EZS26_003411</name>
</gene>
<evidence type="ECO:0000259" key="2">
    <source>
        <dbReference type="Pfam" id="PF14498"/>
    </source>
</evidence>
<dbReference type="InterPro" id="IPR054363">
    <property type="entry name" value="GH95_cat"/>
</dbReference>
<feature type="domain" description="Alpha fucosidase A-like C-terminal" evidence="4">
    <location>
        <begin position="1484"/>
        <end position="1548"/>
    </location>
</feature>
<dbReference type="InterPro" id="IPR027414">
    <property type="entry name" value="GH95_N_dom"/>
</dbReference>
<comment type="caution">
    <text evidence="6">The sequence shown here is derived from an EMBL/GenBank/DDBJ whole genome shotgun (WGS) entry which is preliminary data.</text>
</comment>
<evidence type="ECO:0000313" key="6">
    <source>
        <dbReference type="EMBL" id="KAA6300445.1"/>
    </source>
</evidence>
<feature type="domain" description="DUF5703" evidence="3">
    <location>
        <begin position="43"/>
        <end position="321"/>
    </location>
</feature>
<dbReference type="InterPro" id="IPR049053">
    <property type="entry name" value="AFCA-like_C"/>
</dbReference>
<dbReference type="EMBL" id="SNRX01000081">
    <property type="protein sequence ID" value="KAA6300445.1"/>
    <property type="molecule type" value="Genomic_DNA"/>
</dbReference>
<dbReference type="InterPro" id="IPR013780">
    <property type="entry name" value="Glyco_hydro_b"/>
</dbReference>